<evidence type="ECO:0000256" key="1">
    <source>
        <dbReference type="SAM" id="Phobius"/>
    </source>
</evidence>
<organism evidence="2 3">
    <name type="scientific">Ditylenchus destructor</name>
    <dbReference type="NCBI Taxonomy" id="166010"/>
    <lineage>
        <taxon>Eukaryota</taxon>
        <taxon>Metazoa</taxon>
        <taxon>Ecdysozoa</taxon>
        <taxon>Nematoda</taxon>
        <taxon>Chromadorea</taxon>
        <taxon>Rhabditida</taxon>
        <taxon>Tylenchina</taxon>
        <taxon>Tylenchomorpha</taxon>
        <taxon>Sphaerularioidea</taxon>
        <taxon>Anguinidae</taxon>
        <taxon>Anguininae</taxon>
        <taxon>Ditylenchus</taxon>
    </lineage>
</organism>
<proteinExistence type="predicted"/>
<protein>
    <submittedName>
        <fullName evidence="2">Uncharacterized protein</fullName>
    </submittedName>
</protein>
<comment type="caution">
    <text evidence="2">The sequence shown here is derived from an EMBL/GenBank/DDBJ whole genome shotgun (WGS) entry which is preliminary data.</text>
</comment>
<dbReference type="Proteomes" id="UP001201812">
    <property type="component" value="Unassembled WGS sequence"/>
</dbReference>
<keyword evidence="1" id="KW-0812">Transmembrane</keyword>
<evidence type="ECO:0000313" key="2">
    <source>
        <dbReference type="EMBL" id="KAI1728319.1"/>
    </source>
</evidence>
<dbReference type="AlphaFoldDB" id="A0AAD4NKM8"/>
<gene>
    <name evidence="2" type="ORF">DdX_00490</name>
</gene>
<feature type="transmembrane region" description="Helical" evidence="1">
    <location>
        <begin position="46"/>
        <end position="69"/>
    </location>
</feature>
<dbReference type="EMBL" id="JAKKPZ010000001">
    <property type="protein sequence ID" value="KAI1728319.1"/>
    <property type="molecule type" value="Genomic_DNA"/>
</dbReference>
<reference evidence="2" key="1">
    <citation type="submission" date="2022-01" db="EMBL/GenBank/DDBJ databases">
        <title>Genome Sequence Resource for Two Populations of Ditylenchus destructor, the Migratory Endoparasitic Phytonematode.</title>
        <authorList>
            <person name="Zhang H."/>
            <person name="Lin R."/>
            <person name="Xie B."/>
        </authorList>
    </citation>
    <scope>NUCLEOTIDE SEQUENCE</scope>
    <source>
        <strain evidence="2">BazhouSP</strain>
    </source>
</reference>
<feature type="transmembrane region" description="Helical" evidence="1">
    <location>
        <begin position="126"/>
        <end position="146"/>
    </location>
</feature>
<keyword evidence="1" id="KW-1133">Transmembrane helix</keyword>
<keyword evidence="1" id="KW-0472">Membrane</keyword>
<feature type="transmembrane region" description="Helical" evidence="1">
    <location>
        <begin position="76"/>
        <end position="99"/>
    </location>
</feature>
<sequence length="181" mass="20348">MARNQVYKTIFALGWLANFVLFCLVAFVLVQIFLNNGPEDNGYWGITLAFVIFVILFFGFTISVVVFSIRKTYHTLIAVIVLIVGQLLCVLVTSLSLIATDKEKFLPGGGLTFKLDPIGWISVRRWLPILFAIVFLPLFLIQIFVINRYASRLGLAAQNDTGRKSTPYHAEEKIYIAKDGP</sequence>
<evidence type="ECO:0000313" key="3">
    <source>
        <dbReference type="Proteomes" id="UP001201812"/>
    </source>
</evidence>
<feature type="transmembrane region" description="Helical" evidence="1">
    <location>
        <begin position="12"/>
        <end position="34"/>
    </location>
</feature>
<keyword evidence="3" id="KW-1185">Reference proteome</keyword>
<name>A0AAD4NKM8_9BILA</name>
<accession>A0AAD4NKM8</accession>